<proteinExistence type="predicted"/>
<name>A0A8H6Z6E4_9AGAR</name>
<dbReference type="Proteomes" id="UP000623467">
    <property type="component" value="Unassembled WGS sequence"/>
</dbReference>
<dbReference type="GO" id="GO:0016301">
    <property type="term" value="F:kinase activity"/>
    <property type="evidence" value="ECO:0007669"/>
    <property type="project" value="UniProtKB-KW"/>
</dbReference>
<sequence length="167" mass="17918">MGGHFLLGEMSPGPVSIQESRVPAEAGPAAPNGSATTSMKINVLSFLKQACSTWTLGRSRSEVARLQTAVDGYLLSMASDNIVNGIVASPEHRRILLELSSKLDLENDPRIRAALRADEERIAAFIVSLLDSKYALDGVLDLEGNSAQCFLDVVQDVRSCAIFVSLD</sequence>
<gene>
    <name evidence="2" type="ORF">MSAN_00550600</name>
</gene>
<accession>A0A8H6Z6E4</accession>
<evidence type="ECO:0000313" key="3">
    <source>
        <dbReference type="Proteomes" id="UP000623467"/>
    </source>
</evidence>
<feature type="region of interest" description="Disordered" evidence="1">
    <location>
        <begin position="11"/>
        <end position="33"/>
    </location>
</feature>
<evidence type="ECO:0000313" key="2">
    <source>
        <dbReference type="EMBL" id="KAF7373410.1"/>
    </source>
</evidence>
<evidence type="ECO:0000256" key="1">
    <source>
        <dbReference type="SAM" id="MobiDB-lite"/>
    </source>
</evidence>
<dbReference type="EMBL" id="JACAZH010000003">
    <property type="protein sequence ID" value="KAF7373410.1"/>
    <property type="molecule type" value="Genomic_DNA"/>
</dbReference>
<organism evidence="2 3">
    <name type="scientific">Mycena sanguinolenta</name>
    <dbReference type="NCBI Taxonomy" id="230812"/>
    <lineage>
        <taxon>Eukaryota</taxon>
        <taxon>Fungi</taxon>
        <taxon>Dikarya</taxon>
        <taxon>Basidiomycota</taxon>
        <taxon>Agaricomycotina</taxon>
        <taxon>Agaricomycetes</taxon>
        <taxon>Agaricomycetidae</taxon>
        <taxon>Agaricales</taxon>
        <taxon>Marasmiineae</taxon>
        <taxon>Mycenaceae</taxon>
        <taxon>Mycena</taxon>
    </lineage>
</organism>
<comment type="caution">
    <text evidence="2">The sequence shown here is derived from an EMBL/GenBank/DDBJ whole genome shotgun (WGS) entry which is preliminary data.</text>
</comment>
<keyword evidence="2" id="KW-0418">Kinase</keyword>
<reference evidence="2" key="1">
    <citation type="submission" date="2020-05" db="EMBL/GenBank/DDBJ databases">
        <title>Mycena genomes resolve the evolution of fungal bioluminescence.</title>
        <authorList>
            <person name="Tsai I.J."/>
        </authorList>
    </citation>
    <scope>NUCLEOTIDE SEQUENCE</scope>
    <source>
        <strain evidence="2">160909Yilan</strain>
    </source>
</reference>
<dbReference type="AlphaFoldDB" id="A0A8H6Z6E4"/>
<protein>
    <submittedName>
        <fullName evidence="2">Kinase-like protein</fullName>
    </submittedName>
</protein>
<keyword evidence="2" id="KW-0808">Transferase</keyword>
<keyword evidence="3" id="KW-1185">Reference proteome</keyword>
<dbReference type="OrthoDB" id="3052584at2759"/>